<dbReference type="Proteomes" id="UP000309340">
    <property type="component" value="Unassembled WGS sequence"/>
</dbReference>
<keyword evidence="4 6" id="KW-0862">Zinc</keyword>
<gene>
    <name evidence="9" type="ORF">B0A55_06044</name>
</gene>
<dbReference type="PANTHER" id="PTHR42813">
    <property type="entry name" value="ZINC-TYPE ALCOHOL DEHYDROGENASE-LIKE"/>
    <property type="match status" value="1"/>
</dbReference>
<dbReference type="InterPro" id="IPR013154">
    <property type="entry name" value="ADH-like_N"/>
</dbReference>
<dbReference type="PROSITE" id="PS00059">
    <property type="entry name" value="ADH_ZINC"/>
    <property type="match status" value="1"/>
</dbReference>
<protein>
    <recommendedName>
        <fullName evidence="11">Enoyl reductase (ER) domain-containing protein</fullName>
    </recommendedName>
</protein>
<sequence length="346" mass="36917">MKALVLDGVGKIKVVDKEMPKVQHPADAVLKMVRTTICGSDLHIIKGDVPTVPNGRTMGHEGIGVVEDIGAEVKGVRKGEKVLIACITSCATCSFCRKSMNDQCKRGGWTLGNSNDGTQAEYVRIPFADSNLYPVPEGVDERSLLVYSDILPTGLEVATLRGGVKPGCSIAIVGAGPVGLASAITAQLYSPRTIVFLDKDESRLEVAKKIGATDCINPTKGDVRELASKHFGDIDGFDVVVEAVGVPATFKMCQDLVGVGGHIANVGVHGTKVELDIDRLWPRSITISMALVSAHTIPMLLELFAAGKLDTSSLITHDFKFAEIEKAYDVFGRAAETKALKVNIEF</sequence>
<dbReference type="GO" id="GO:0008270">
    <property type="term" value="F:zinc ion binding"/>
    <property type="evidence" value="ECO:0007669"/>
    <property type="project" value="InterPro"/>
</dbReference>
<accession>A0A4U0XAU3</accession>
<dbReference type="SUPFAM" id="SSF51735">
    <property type="entry name" value="NAD(P)-binding Rossmann-fold domains"/>
    <property type="match status" value="1"/>
</dbReference>
<dbReference type="EMBL" id="NAJQ01000291">
    <property type="protein sequence ID" value="TKA72836.1"/>
    <property type="molecule type" value="Genomic_DNA"/>
</dbReference>
<dbReference type="InterPro" id="IPR011032">
    <property type="entry name" value="GroES-like_sf"/>
</dbReference>
<evidence type="ECO:0000256" key="5">
    <source>
        <dbReference type="ARBA" id="ARBA00023002"/>
    </source>
</evidence>
<dbReference type="Pfam" id="PF00107">
    <property type="entry name" value="ADH_zinc_N"/>
    <property type="match status" value="1"/>
</dbReference>
<dbReference type="Pfam" id="PF08240">
    <property type="entry name" value="ADH_N"/>
    <property type="match status" value="1"/>
</dbReference>
<evidence type="ECO:0000256" key="3">
    <source>
        <dbReference type="ARBA" id="ARBA00022723"/>
    </source>
</evidence>
<evidence type="ECO:0000256" key="2">
    <source>
        <dbReference type="ARBA" id="ARBA00008072"/>
    </source>
</evidence>
<proteinExistence type="inferred from homology"/>
<feature type="domain" description="Alcohol dehydrogenase-like C-terminal" evidence="7">
    <location>
        <begin position="177"/>
        <end position="305"/>
    </location>
</feature>
<dbReference type="InterPro" id="IPR013149">
    <property type="entry name" value="ADH-like_C"/>
</dbReference>
<feature type="domain" description="Alcohol dehydrogenase-like N-terminal" evidence="8">
    <location>
        <begin position="25"/>
        <end position="136"/>
    </location>
</feature>
<evidence type="ECO:0000259" key="7">
    <source>
        <dbReference type="Pfam" id="PF00107"/>
    </source>
</evidence>
<evidence type="ECO:0000313" key="9">
    <source>
        <dbReference type="EMBL" id="TKA72836.1"/>
    </source>
</evidence>
<dbReference type="SUPFAM" id="SSF50129">
    <property type="entry name" value="GroES-like"/>
    <property type="match status" value="1"/>
</dbReference>
<comment type="caution">
    <text evidence="9">The sequence shown here is derived from an EMBL/GenBank/DDBJ whole genome shotgun (WGS) entry which is preliminary data.</text>
</comment>
<reference evidence="9 10" key="1">
    <citation type="submission" date="2017-03" db="EMBL/GenBank/DDBJ databases">
        <title>Genomes of endolithic fungi from Antarctica.</title>
        <authorList>
            <person name="Coleine C."/>
            <person name="Masonjones S."/>
            <person name="Stajich J.E."/>
        </authorList>
    </citation>
    <scope>NUCLEOTIDE SEQUENCE [LARGE SCALE GENOMIC DNA]</scope>
    <source>
        <strain evidence="9 10">CCFEE 5184</strain>
    </source>
</reference>
<evidence type="ECO:0008006" key="11">
    <source>
        <dbReference type="Google" id="ProtNLM"/>
    </source>
</evidence>
<keyword evidence="10" id="KW-1185">Reference proteome</keyword>
<dbReference type="STRING" id="329884.A0A4U0XAU3"/>
<keyword evidence="5" id="KW-0560">Oxidoreductase</keyword>
<evidence type="ECO:0000256" key="4">
    <source>
        <dbReference type="ARBA" id="ARBA00022833"/>
    </source>
</evidence>
<keyword evidence="3 6" id="KW-0479">Metal-binding</keyword>
<dbReference type="CDD" id="cd08286">
    <property type="entry name" value="FDH_like_ADH2"/>
    <property type="match status" value="1"/>
</dbReference>
<organism evidence="9 10">
    <name type="scientific">Friedmanniomyces simplex</name>
    <dbReference type="NCBI Taxonomy" id="329884"/>
    <lineage>
        <taxon>Eukaryota</taxon>
        <taxon>Fungi</taxon>
        <taxon>Dikarya</taxon>
        <taxon>Ascomycota</taxon>
        <taxon>Pezizomycotina</taxon>
        <taxon>Dothideomycetes</taxon>
        <taxon>Dothideomycetidae</taxon>
        <taxon>Mycosphaerellales</taxon>
        <taxon>Teratosphaeriaceae</taxon>
        <taxon>Friedmanniomyces</taxon>
    </lineage>
</organism>
<dbReference type="InterPro" id="IPR002328">
    <property type="entry name" value="ADH_Zn_CS"/>
</dbReference>
<dbReference type="AlphaFoldDB" id="A0A4U0XAU3"/>
<comment type="similarity">
    <text evidence="2 6">Belongs to the zinc-containing alcohol dehydrogenase family.</text>
</comment>
<dbReference type="OrthoDB" id="442947at2759"/>
<name>A0A4U0XAU3_9PEZI</name>
<comment type="cofactor">
    <cofactor evidence="1 6">
        <name>Zn(2+)</name>
        <dbReference type="ChEBI" id="CHEBI:29105"/>
    </cofactor>
</comment>
<evidence type="ECO:0000259" key="8">
    <source>
        <dbReference type="Pfam" id="PF08240"/>
    </source>
</evidence>
<dbReference type="GO" id="GO:0016491">
    <property type="term" value="F:oxidoreductase activity"/>
    <property type="evidence" value="ECO:0007669"/>
    <property type="project" value="UniProtKB-KW"/>
</dbReference>
<evidence type="ECO:0000256" key="6">
    <source>
        <dbReference type="RuleBase" id="RU361277"/>
    </source>
</evidence>
<evidence type="ECO:0000256" key="1">
    <source>
        <dbReference type="ARBA" id="ARBA00001947"/>
    </source>
</evidence>
<dbReference type="InterPro" id="IPR036291">
    <property type="entry name" value="NAD(P)-bd_dom_sf"/>
</dbReference>
<dbReference type="PANTHER" id="PTHR42813:SF4">
    <property type="entry name" value="NADP-DEPENDENT ISOPROPANOL DEHYDROGENASE"/>
    <property type="match status" value="1"/>
</dbReference>
<dbReference type="Gene3D" id="3.40.50.720">
    <property type="entry name" value="NAD(P)-binding Rossmann-like Domain"/>
    <property type="match status" value="1"/>
</dbReference>
<evidence type="ECO:0000313" key="10">
    <source>
        <dbReference type="Proteomes" id="UP000309340"/>
    </source>
</evidence>
<dbReference type="Gene3D" id="3.90.180.10">
    <property type="entry name" value="Medium-chain alcohol dehydrogenases, catalytic domain"/>
    <property type="match status" value="1"/>
</dbReference>